<reference evidence="1 2" key="1">
    <citation type="submission" date="2023-07" db="EMBL/GenBank/DDBJ databases">
        <title>Sorghum-associated microbial communities from plants grown in Nebraska, USA.</title>
        <authorList>
            <person name="Schachtman D."/>
        </authorList>
    </citation>
    <scope>NUCLEOTIDE SEQUENCE [LARGE SCALE GENOMIC DNA]</scope>
    <source>
        <strain evidence="1 2">DS1781</strain>
    </source>
</reference>
<protein>
    <submittedName>
        <fullName evidence="1">Uncharacterized protein</fullName>
    </submittedName>
</protein>
<proteinExistence type="predicted"/>
<accession>A0ABU1NKE1</accession>
<organism evidence="1 2">
    <name type="scientific">Variovorax soli</name>
    <dbReference type="NCBI Taxonomy" id="376815"/>
    <lineage>
        <taxon>Bacteria</taxon>
        <taxon>Pseudomonadati</taxon>
        <taxon>Pseudomonadota</taxon>
        <taxon>Betaproteobacteria</taxon>
        <taxon>Burkholderiales</taxon>
        <taxon>Comamonadaceae</taxon>
        <taxon>Variovorax</taxon>
    </lineage>
</organism>
<comment type="caution">
    <text evidence="1">The sequence shown here is derived from an EMBL/GenBank/DDBJ whole genome shotgun (WGS) entry which is preliminary data.</text>
</comment>
<gene>
    <name evidence="1" type="ORF">J2739_004259</name>
</gene>
<dbReference type="PROSITE" id="PS51257">
    <property type="entry name" value="PROKAR_LIPOPROTEIN"/>
    <property type="match status" value="1"/>
</dbReference>
<sequence length="259" mass="28235">MSPLWNRARFRVHLGASMLAACEVRGHGRRRVLARKTLLPFAAGGRAAALQALREWIALGRGASIEWVLGPSDVRYLLLPWSHALADLSLREAVACALFEQRFREEASAHAVRFAKARYGQPQLAAFVARPLIADITAHAREARLRLRSIAPGMAVVWARFGSVLTRERGVVHLVDGDRQLAVRHERGQPLDVALRPFDEASDASALDAPCEPGVRRCFSCCMPADGAAFPAHGLKLDDGQGFDATADMAYAFALCGVF</sequence>
<evidence type="ECO:0000313" key="1">
    <source>
        <dbReference type="EMBL" id="MDR6538470.1"/>
    </source>
</evidence>
<keyword evidence="2" id="KW-1185">Reference proteome</keyword>
<dbReference type="EMBL" id="JAVDRF010000010">
    <property type="protein sequence ID" value="MDR6538470.1"/>
    <property type="molecule type" value="Genomic_DNA"/>
</dbReference>
<dbReference type="Proteomes" id="UP001184230">
    <property type="component" value="Unassembled WGS sequence"/>
</dbReference>
<evidence type="ECO:0000313" key="2">
    <source>
        <dbReference type="Proteomes" id="UP001184230"/>
    </source>
</evidence>
<name>A0ABU1NKE1_9BURK</name>